<proteinExistence type="predicted"/>
<accession>A0A176W8V0</accession>
<evidence type="ECO:0000313" key="2">
    <source>
        <dbReference type="EMBL" id="OAE29520.1"/>
    </source>
</evidence>
<protein>
    <submittedName>
        <fullName evidence="2">Uncharacterized protein</fullName>
    </submittedName>
</protein>
<feature type="compositionally biased region" description="Low complexity" evidence="1">
    <location>
        <begin position="107"/>
        <end position="122"/>
    </location>
</feature>
<feature type="compositionally biased region" description="Polar residues" evidence="1">
    <location>
        <begin position="70"/>
        <end position="85"/>
    </location>
</feature>
<feature type="region of interest" description="Disordered" evidence="1">
    <location>
        <begin position="1"/>
        <end position="136"/>
    </location>
</feature>
<feature type="compositionally biased region" description="Basic and acidic residues" evidence="1">
    <location>
        <begin position="15"/>
        <end position="33"/>
    </location>
</feature>
<gene>
    <name evidence="2" type="ORF">AXG93_1433s1400</name>
</gene>
<feature type="compositionally biased region" description="Gly residues" evidence="1">
    <location>
        <begin position="37"/>
        <end position="48"/>
    </location>
</feature>
<dbReference type="EMBL" id="LVLJ01001455">
    <property type="protein sequence ID" value="OAE29520.1"/>
    <property type="molecule type" value="Genomic_DNA"/>
</dbReference>
<dbReference type="AlphaFoldDB" id="A0A176W8V0"/>
<feature type="compositionally biased region" description="Basic and acidic residues" evidence="1">
    <location>
        <begin position="56"/>
        <end position="69"/>
    </location>
</feature>
<dbReference type="Proteomes" id="UP000077202">
    <property type="component" value="Unassembled WGS sequence"/>
</dbReference>
<feature type="compositionally biased region" description="Basic and acidic residues" evidence="1">
    <location>
        <begin position="123"/>
        <end position="136"/>
    </location>
</feature>
<evidence type="ECO:0000313" key="3">
    <source>
        <dbReference type="Proteomes" id="UP000077202"/>
    </source>
</evidence>
<organism evidence="2 3">
    <name type="scientific">Marchantia polymorpha subsp. ruderalis</name>
    <dbReference type="NCBI Taxonomy" id="1480154"/>
    <lineage>
        <taxon>Eukaryota</taxon>
        <taxon>Viridiplantae</taxon>
        <taxon>Streptophyta</taxon>
        <taxon>Embryophyta</taxon>
        <taxon>Marchantiophyta</taxon>
        <taxon>Marchantiopsida</taxon>
        <taxon>Marchantiidae</taxon>
        <taxon>Marchantiales</taxon>
        <taxon>Marchantiaceae</taxon>
        <taxon>Marchantia</taxon>
    </lineage>
</organism>
<sequence>MKSTNLDTRRKKRGEGREGREGRGVEQNDHGREATGGAAGVRTGGGSGSDNDNDNDAVRPRDRDRDRESPSQSGAEYGTRVQSPGTGYDGTGVTSILRMGTAGGFLGSLPPAEGGPSSSPEPYLEHGADKSTRPADVDCCKTSKRLDEPPEKTTTQQQFESFGSLDLWLLGNIGRSHQIDLLLLKAQSLLALFPKTGHLLCFALLQM</sequence>
<name>A0A176W8V0_MARPO</name>
<reference evidence="2" key="1">
    <citation type="submission" date="2016-03" db="EMBL/GenBank/DDBJ databases">
        <title>Mechanisms controlling the formation of the plant cell surface in tip-growing cells are functionally conserved among land plants.</title>
        <authorList>
            <person name="Honkanen S."/>
            <person name="Jones V.A."/>
            <person name="Morieri G."/>
            <person name="Champion C."/>
            <person name="Hetherington A.J."/>
            <person name="Kelly S."/>
            <person name="Saint-Marcoux D."/>
            <person name="Proust H."/>
            <person name="Prescott H."/>
            <person name="Dolan L."/>
        </authorList>
    </citation>
    <scope>NUCLEOTIDE SEQUENCE [LARGE SCALE GENOMIC DNA]</scope>
    <source>
        <tissue evidence="2">Whole gametophyte</tissue>
    </source>
</reference>
<evidence type="ECO:0000256" key="1">
    <source>
        <dbReference type="SAM" id="MobiDB-lite"/>
    </source>
</evidence>
<comment type="caution">
    <text evidence="2">The sequence shown here is derived from an EMBL/GenBank/DDBJ whole genome shotgun (WGS) entry which is preliminary data.</text>
</comment>
<keyword evidence="3" id="KW-1185">Reference proteome</keyword>